<feature type="domain" description="CCT" evidence="3">
    <location>
        <begin position="149"/>
        <end position="169"/>
    </location>
</feature>
<dbReference type="Pfam" id="PF06203">
    <property type="entry name" value="CCT"/>
    <property type="match status" value="1"/>
</dbReference>
<keyword evidence="2" id="KW-0539">Nucleus</keyword>
<comment type="subcellular location">
    <subcellularLocation>
        <location evidence="1">Nucleus</location>
    </subcellularLocation>
</comment>
<accession>A0AAD7PBB0</accession>
<sequence>MAFFIPQFYSNYTFPSTDNFYEFPTPVAVAAAGNRGGSVIESAFMWGGGHDQYLQDDYNYNYNLMIPLLDNMNIGALDHHSLLPDCDTIMPSSCANWMSSSLDDQLVMPELFSNSKTGSYGIGEECYGFVDDIKPTTTYLATTARENWYACRKTLADRRVRVRGRFASNKNELYEEEMFMKKNDNPHTKEDFFCTDAIHQFKNDEEEWVQEAMANLVYLCHA</sequence>
<proteinExistence type="predicted"/>
<dbReference type="EMBL" id="JARAOO010000012">
    <property type="protein sequence ID" value="KAJ7948927.1"/>
    <property type="molecule type" value="Genomic_DNA"/>
</dbReference>
<evidence type="ECO:0000313" key="5">
    <source>
        <dbReference type="Proteomes" id="UP001163823"/>
    </source>
</evidence>
<evidence type="ECO:0000313" key="4">
    <source>
        <dbReference type="EMBL" id="KAJ7948927.1"/>
    </source>
</evidence>
<dbReference type="AlphaFoldDB" id="A0AAD7PBB0"/>
<dbReference type="GO" id="GO:0005634">
    <property type="term" value="C:nucleus"/>
    <property type="evidence" value="ECO:0007669"/>
    <property type="project" value="UniProtKB-SubCell"/>
</dbReference>
<protein>
    <submittedName>
        <fullName evidence="4">Zinc finger protein CONSTANS-LIKE 3</fullName>
    </submittedName>
</protein>
<evidence type="ECO:0000256" key="2">
    <source>
        <dbReference type="ARBA" id="ARBA00023242"/>
    </source>
</evidence>
<dbReference type="KEGG" id="qsa:O6P43_029340"/>
<evidence type="ECO:0000256" key="1">
    <source>
        <dbReference type="ARBA" id="ARBA00004123"/>
    </source>
</evidence>
<dbReference type="Proteomes" id="UP001163823">
    <property type="component" value="Chromosome 12"/>
</dbReference>
<gene>
    <name evidence="4" type="ORF">O6P43_029340</name>
</gene>
<keyword evidence="5" id="KW-1185">Reference proteome</keyword>
<name>A0AAD7PBB0_QUISA</name>
<comment type="caution">
    <text evidence="4">The sequence shown here is derived from an EMBL/GenBank/DDBJ whole genome shotgun (WGS) entry which is preliminary data.</text>
</comment>
<dbReference type="InterPro" id="IPR010402">
    <property type="entry name" value="CCT_domain"/>
</dbReference>
<organism evidence="4 5">
    <name type="scientific">Quillaja saponaria</name>
    <name type="common">Soap bark tree</name>
    <dbReference type="NCBI Taxonomy" id="32244"/>
    <lineage>
        <taxon>Eukaryota</taxon>
        <taxon>Viridiplantae</taxon>
        <taxon>Streptophyta</taxon>
        <taxon>Embryophyta</taxon>
        <taxon>Tracheophyta</taxon>
        <taxon>Spermatophyta</taxon>
        <taxon>Magnoliopsida</taxon>
        <taxon>eudicotyledons</taxon>
        <taxon>Gunneridae</taxon>
        <taxon>Pentapetalae</taxon>
        <taxon>rosids</taxon>
        <taxon>fabids</taxon>
        <taxon>Fabales</taxon>
        <taxon>Quillajaceae</taxon>
        <taxon>Quillaja</taxon>
    </lineage>
</organism>
<reference evidence="4" key="1">
    <citation type="journal article" date="2023" name="Science">
        <title>Elucidation of the pathway for biosynthesis of saponin adjuvants from the soapbark tree.</title>
        <authorList>
            <person name="Reed J."/>
            <person name="Orme A."/>
            <person name="El-Demerdash A."/>
            <person name="Owen C."/>
            <person name="Martin L.B.B."/>
            <person name="Misra R.C."/>
            <person name="Kikuchi S."/>
            <person name="Rejzek M."/>
            <person name="Martin A.C."/>
            <person name="Harkess A."/>
            <person name="Leebens-Mack J."/>
            <person name="Louveau T."/>
            <person name="Stephenson M.J."/>
            <person name="Osbourn A."/>
        </authorList>
    </citation>
    <scope>NUCLEOTIDE SEQUENCE</scope>
    <source>
        <strain evidence="4">S10</strain>
    </source>
</reference>
<evidence type="ECO:0000259" key="3">
    <source>
        <dbReference type="Pfam" id="PF06203"/>
    </source>
</evidence>